<dbReference type="PANTHER" id="PTHR38791">
    <property type="entry name" value="ZN(II)2CYS6 TRANSCRIPTION FACTOR (EUROFUNG)-RELATED-RELATED"/>
    <property type="match status" value="1"/>
</dbReference>
<sequence length="828" mass="90685">MSDRKIYRRRPPAVRSKTGGQPGRWRETPDPVDKGTCRCSPTFDSPGALVLICGNRGPWGPFWPKGTAPVQVLTPAGLAWLGLRRFTMTIVASCRCSSDLTPYIYTASHPSKLVVFSYWIDNSCGILMALWSEAQKTGCPRAGGDCIAPEDPAGTPKDPVVGFYMCRLLTCARTQTKYFVPRAPANIILRWLIAQVQQAQEVPLLPTSNASGYSRLSAIWQAIDLQHASSSSPAVCNQPWSQFPSVAPPAQHSALYRPIRVTGCACAELAPEPKPRPGAKQQLTKSRSSSQHGRLFLVFQLHDLCELLSIFGYRTAIATDPGGETWQCARVITRASCLTWYPIRLGQAPLKGWSTVGKHRKDAKTAANGESKSPITEGPASPAEIVLSRNMELLSPKIQAKVEPTVEQRGLQFFIEQYLMTTPDAPSADRHLAVYSGSSQAMQSVMIAVGLAGLSHKRGDEEMNLLARQKYTTALKQTSQLIATGPADAIAVMGPLRAVVTLAMFEVVQGKGSKLSTGTANIHILGAIALLKNVVPKSQMPIFGARAILQLMYSLLIPSQVTDAPLPAQFFEVLTMVRHILPPEEHCTCDLAVAIARTLHILTLSKSPLLLDGDPETDDVLYQLLHMDAVLSRLEQQLHVSLPFTVETAPKGYPPEAVFKGKYHRYIDIEAARLWNHLRWTRILVVQRIMEKSKAFPRSYSSVVSPSRTGDCYGTAQRMAEDIITSTPSHWHHPILSATQARRIAAVGKGGTGAAGLPGLLWHLKIAGCAPGVPTEFWDWSYAVAQVVWKTMGMQHALALAEVMEGHRAGMEKEAIDRLIKVEDVEEW</sequence>
<name>A0ABR2UR51_9PEZI</name>
<dbReference type="Proteomes" id="UP001408356">
    <property type="component" value="Unassembled WGS sequence"/>
</dbReference>
<keyword evidence="3" id="KW-1185">Reference proteome</keyword>
<dbReference type="InterPro" id="IPR053175">
    <property type="entry name" value="DHMBA_Reg_Transcription_Factor"/>
</dbReference>
<feature type="compositionally biased region" description="Basic and acidic residues" evidence="1">
    <location>
        <begin position="24"/>
        <end position="33"/>
    </location>
</feature>
<dbReference type="PANTHER" id="PTHR38791:SF5">
    <property type="entry name" value="TRANSCRIPTION FACTOR DBAG-RELATED"/>
    <property type="match status" value="1"/>
</dbReference>
<evidence type="ECO:0000256" key="1">
    <source>
        <dbReference type="SAM" id="MobiDB-lite"/>
    </source>
</evidence>
<evidence type="ECO:0000313" key="2">
    <source>
        <dbReference type="EMBL" id="KAK9417123.1"/>
    </source>
</evidence>
<accession>A0ABR2UR51</accession>
<protein>
    <submittedName>
        <fullName evidence="2">Transcription factor domain-containing protein</fullName>
    </submittedName>
</protein>
<evidence type="ECO:0000313" key="3">
    <source>
        <dbReference type="Proteomes" id="UP001408356"/>
    </source>
</evidence>
<organism evidence="2 3">
    <name type="scientific">Seiridium unicorne</name>
    <dbReference type="NCBI Taxonomy" id="138068"/>
    <lineage>
        <taxon>Eukaryota</taxon>
        <taxon>Fungi</taxon>
        <taxon>Dikarya</taxon>
        <taxon>Ascomycota</taxon>
        <taxon>Pezizomycotina</taxon>
        <taxon>Sordariomycetes</taxon>
        <taxon>Xylariomycetidae</taxon>
        <taxon>Amphisphaeriales</taxon>
        <taxon>Sporocadaceae</taxon>
        <taxon>Seiridium</taxon>
    </lineage>
</organism>
<feature type="region of interest" description="Disordered" evidence="1">
    <location>
        <begin position="361"/>
        <end position="380"/>
    </location>
</feature>
<feature type="compositionally biased region" description="Basic residues" evidence="1">
    <location>
        <begin position="1"/>
        <end position="12"/>
    </location>
</feature>
<gene>
    <name evidence="2" type="ORF">SUNI508_09141</name>
</gene>
<reference evidence="2 3" key="1">
    <citation type="journal article" date="2024" name="J. Plant Pathol.">
        <title>Sequence and assembly of the genome of Seiridium unicorne, isolate CBS 538.82, causal agent of cypress canker disease.</title>
        <authorList>
            <person name="Scali E."/>
            <person name="Rocca G.D."/>
            <person name="Danti R."/>
            <person name="Garbelotto M."/>
            <person name="Barberini S."/>
            <person name="Baroncelli R."/>
            <person name="Emiliani G."/>
        </authorList>
    </citation>
    <scope>NUCLEOTIDE SEQUENCE [LARGE SCALE GENOMIC DNA]</scope>
    <source>
        <strain evidence="2 3">BM-138-508</strain>
    </source>
</reference>
<proteinExistence type="predicted"/>
<comment type="caution">
    <text evidence="2">The sequence shown here is derived from an EMBL/GenBank/DDBJ whole genome shotgun (WGS) entry which is preliminary data.</text>
</comment>
<feature type="region of interest" description="Disordered" evidence="1">
    <location>
        <begin position="1"/>
        <end position="33"/>
    </location>
</feature>
<dbReference type="EMBL" id="JARVKF010000401">
    <property type="protein sequence ID" value="KAK9417123.1"/>
    <property type="molecule type" value="Genomic_DNA"/>
</dbReference>